<accession>A0A3L8P5L2</accession>
<dbReference type="InterPro" id="IPR013486">
    <property type="entry name" value="SpoIID/LytB"/>
</dbReference>
<name>A0A3L8P5L2_9ACTN</name>
<keyword evidence="1" id="KW-0732">Signal</keyword>
<keyword evidence="4" id="KW-1185">Reference proteome</keyword>
<evidence type="ECO:0000259" key="2">
    <source>
        <dbReference type="Pfam" id="PF08486"/>
    </source>
</evidence>
<protein>
    <submittedName>
        <fullName evidence="3">SpoIID/LytB domain-containing protein</fullName>
    </submittedName>
</protein>
<dbReference type="GO" id="GO:0030435">
    <property type="term" value="P:sporulation resulting in formation of a cellular spore"/>
    <property type="evidence" value="ECO:0007669"/>
    <property type="project" value="InterPro"/>
</dbReference>
<feature type="chain" id="PRO_5039488249" evidence="1">
    <location>
        <begin position="24"/>
        <end position="388"/>
    </location>
</feature>
<evidence type="ECO:0000313" key="3">
    <source>
        <dbReference type="EMBL" id="RLV49939.1"/>
    </source>
</evidence>
<feature type="signal peptide" evidence="1">
    <location>
        <begin position="1"/>
        <end position="23"/>
    </location>
</feature>
<dbReference type="PANTHER" id="PTHR30032">
    <property type="entry name" value="N-ACETYLMURAMOYL-L-ALANINE AMIDASE-RELATED"/>
    <property type="match status" value="1"/>
</dbReference>
<dbReference type="Proteomes" id="UP000281708">
    <property type="component" value="Unassembled WGS sequence"/>
</dbReference>
<dbReference type="GO" id="GO:0030288">
    <property type="term" value="C:outer membrane-bounded periplasmic space"/>
    <property type="evidence" value="ECO:0007669"/>
    <property type="project" value="TreeGrafter"/>
</dbReference>
<dbReference type="PANTHER" id="PTHR30032:SF4">
    <property type="entry name" value="AMIDASE ENHANCER"/>
    <property type="match status" value="1"/>
</dbReference>
<dbReference type="Pfam" id="PF08486">
    <property type="entry name" value="SpoIID"/>
    <property type="match status" value="1"/>
</dbReference>
<feature type="domain" description="Sporulation stage II protein D amidase enhancer LytB N-terminal" evidence="2">
    <location>
        <begin position="191"/>
        <end position="276"/>
    </location>
</feature>
<evidence type="ECO:0000256" key="1">
    <source>
        <dbReference type="SAM" id="SignalP"/>
    </source>
</evidence>
<dbReference type="InterPro" id="IPR013693">
    <property type="entry name" value="SpoIID/LytB_N"/>
</dbReference>
<proteinExistence type="predicted"/>
<gene>
    <name evidence="3" type="ORF">D9V37_08670</name>
</gene>
<evidence type="ECO:0000313" key="4">
    <source>
        <dbReference type="Proteomes" id="UP000281708"/>
    </source>
</evidence>
<dbReference type="EMBL" id="RDBE01000006">
    <property type="protein sequence ID" value="RLV49939.1"/>
    <property type="molecule type" value="Genomic_DNA"/>
</dbReference>
<sequence length="388" mass="41056">MRLRTSAAVTALLLAGSIAPATAMASAAPAPTPSGAKSQLSVTGNGFGHGRGLSQWGAYGRAKAGQSYAAILAAYYPGTTLTRSSGAVRVLLTDAARFVTVKPAARLRVHAVGGRTYRIGHRGVTAWRLRPYVARTAVQYKKGGRWHRYRWIPGTTNEFLSSAGRLVLVTPSGAVTYRGRMRSIPAKLSGSRAVNIVALDAYVRGVVPVEMPSTWSTEALKAQAVAARTYALYARGHAGTRDYDLCDTTACQVYRGTGAEQTSTNAAVAATRGRVLSNDGSVAFTEFSSSNGGWTAGSTLAPTPQQDPYDTAYRHWTATIDTSKLDSTTHGAVTAIAVASRDNSASSQEWGGRVLTMTVTYADGSTASITGDKFRSTYGLRSTWFTFS</sequence>
<dbReference type="AlphaFoldDB" id="A0A3L8P5L2"/>
<comment type="caution">
    <text evidence="3">The sequence shown here is derived from an EMBL/GenBank/DDBJ whole genome shotgun (WGS) entry which is preliminary data.</text>
</comment>
<dbReference type="InterPro" id="IPR051922">
    <property type="entry name" value="Bact_Sporulation_Assoc"/>
</dbReference>
<dbReference type="NCBIfam" id="TIGR02669">
    <property type="entry name" value="SpoIID_LytB"/>
    <property type="match status" value="1"/>
</dbReference>
<reference evidence="3 4" key="1">
    <citation type="submission" date="2018-10" db="EMBL/GenBank/DDBJ databases">
        <title>Marmoricola sp. 4Q3S-7 whole genome shotgun sequence.</title>
        <authorList>
            <person name="Li F."/>
        </authorList>
    </citation>
    <scope>NUCLEOTIDE SEQUENCE [LARGE SCALE GENOMIC DNA]</scope>
    <source>
        <strain evidence="3 4">4Q3S-7</strain>
    </source>
</reference>
<organism evidence="3 4">
    <name type="scientific">Nocardioides mangrovicus</name>
    <dbReference type="NCBI Taxonomy" id="2478913"/>
    <lineage>
        <taxon>Bacteria</taxon>
        <taxon>Bacillati</taxon>
        <taxon>Actinomycetota</taxon>
        <taxon>Actinomycetes</taxon>
        <taxon>Propionibacteriales</taxon>
        <taxon>Nocardioidaceae</taxon>
        <taxon>Nocardioides</taxon>
    </lineage>
</organism>